<evidence type="ECO:0000259" key="1">
    <source>
        <dbReference type="Pfam" id="PF00117"/>
    </source>
</evidence>
<name>A0ABQ2B451_9MICO</name>
<organism evidence="2 3">
    <name type="scientific">Isoptericola cucumis</name>
    <dbReference type="NCBI Taxonomy" id="1776856"/>
    <lineage>
        <taxon>Bacteria</taxon>
        <taxon>Bacillati</taxon>
        <taxon>Actinomycetota</taxon>
        <taxon>Actinomycetes</taxon>
        <taxon>Micrococcales</taxon>
        <taxon>Promicromonosporaceae</taxon>
        <taxon>Isoptericola</taxon>
    </lineage>
</organism>
<dbReference type="Proteomes" id="UP000632535">
    <property type="component" value="Unassembled WGS sequence"/>
</dbReference>
<evidence type="ECO:0000313" key="3">
    <source>
        <dbReference type="Proteomes" id="UP000632535"/>
    </source>
</evidence>
<dbReference type="InterPro" id="IPR029062">
    <property type="entry name" value="Class_I_gatase-like"/>
</dbReference>
<sequence>MRPFLFLGTRAEDVAADGEHEAVLRYSGLPPQALHRVRLEREPMPPVALEEYSGVIVGGGPFNSSDPPADKSAVQRRVEREMAALLDDVVDRDFPFLGACYGVGTLGTHLGAVVDRAYAEPVGPAEIELTAAGTRDPLLAGLPRRFTTYLGHKEAVRELPRSATVLARSAGAPVQMFRTGRNVYATQFHPELDLAGIEQRVEVYRSYGYFPPEEGERIVALARQHRVTEPMRILRNFVTRFAR</sequence>
<proteinExistence type="predicted"/>
<dbReference type="PANTHER" id="PTHR42695:SF5">
    <property type="entry name" value="GLUTAMINE AMIDOTRANSFERASE YLR126C-RELATED"/>
    <property type="match status" value="1"/>
</dbReference>
<dbReference type="Pfam" id="PF00117">
    <property type="entry name" value="GATase"/>
    <property type="match status" value="1"/>
</dbReference>
<protein>
    <submittedName>
        <fullName evidence="2">Glutamine amidotransferase</fullName>
    </submittedName>
</protein>
<dbReference type="NCBIfam" id="NF005743">
    <property type="entry name" value="PRK07567.1"/>
    <property type="match status" value="1"/>
</dbReference>
<keyword evidence="2" id="KW-0315">Glutamine amidotransferase</keyword>
<dbReference type="EMBL" id="BMDG01000002">
    <property type="protein sequence ID" value="GGI05325.1"/>
    <property type="molecule type" value="Genomic_DNA"/>
</dbReference>
<comment type="caution">
    <text evidence="2">The sequence shown here is derived from an EMBL/GenBank/DDBJ whole genome shotgun (WGS) entry which is preliminary data.</text>
</comment>
<reference evidence="3" key="1">
    <citation type="journal article" date="2019" name="Int. J. Syst. Evol. Microbiol.">
        <title>The Global Catalogue of Microorganisms (GCM) 10K type strain sequencing project: providing services to taxonomists for standard genome sequencing and annotation.</title>
        <authorList>
            <consortium name="The Broad Institute Genomics Platform"/>
            <consortium name="The Broad Institute Genome Sequencing Center for Infectious Disease"/>
            <person name="Wu L."/>
            <person name="Ma J."/>
        </authorList>
    </citation>
    <scope>NUCLEOTIDE SEQUENCE [LARGE SCALE GENOMIC DNA]</scope>
    <source>
        <strain evidence="3">CCM 8653</strain>
    </source>
</reference>
<gene>
    <name evidence="2" type="ORF">GCM10007368_05590</name>
</gene>
<keyword evidence="3" id="KW-1185">Reference proteome</keyword>
<dbReference type="InterPro" id="IPR044992">
    <property type="entry name" value="ChyE-like"/>
</dbReference>
<dbReference type="Gene3D" id="3.40.50.880">
    <property type="match status" value="1"/>
</dbReference>
<dbReference type="SUPFAM" id="SSF52317">
    <property type="entry name" value="Class I glutamine amidotransferase-like"/>
    <property type="match status" value="1"/>
</dbReference>
<dbReference type="PROSITE" id="PS51273">
    <property type="entry name" value="GATASE_TYPE_1"/>
    <property type="match status" value="1"/>
</dbReference>
<dbReference type="RefSeq" id="WP_188522145.1">
    <property type="nucleotide sequence ID" value="NZ_BMDG01000002.1"/>
</dbReference>
<dbReference type="InterPro" id="IPR017926">
    <property type="entry name" value="GATASE"/>
</dbReference>
<dbReference type="CDD" id="cd01741">
    <property type="entry name" value="GATase1_1"/>
    <property type="match status" value="1"/>
</dbReference>
<accession>A0ABQ2B451</accession>
<dbReference type="PANTHER" id="PTHR42695">
    <property type="entry name" value="GLUTAMINE AMIDOTRANSFERASE YLR126C-RELATED"/>
    <property type="match status" value="1"/>
</dbReference>
<feature type="domain" description="Glutamine amidotransferase" evidence="1">
    <location>
        <begin position="49"/>
        <end position="193"/>
    </location>
</feature>
<evidence type="ECO:0000313" key="2">
    <source>
        <dbReference type="EMBL" id="GGI05325.1"/>
    </source>
</evidence>